<dbReference type="Proteomes" id="UP000217790">
    <property type="component" value="Unassembled WGS sequence"/>
</dbReference>
<keyword evidence="4" id="KW-1185">Reference proteome</keyword>
<evidence type="ECO:0000313" key="3">
    <source>
        <dbReference type="EMBL" id="PBK88651.1"/>
    </source>
</evidence>
<dbReference type="InParanoid" id="A0A2H3D060"/>
<name>A0A2H3D060_ARMGA</name>
<keyword evidence="1" id="KW-0812">Transmembrane</keyword>
<evidence type="ECO:0000313" key="4">
    <source>
        <dbReference type="Proteomes" id="UP000217790"/>
    </source>
</evidence>
<feature type="transmembrane region" description="Helical" evidence="1">
    <location>
        <begin position="61"/>
        <end position="79"/>
    </location>
</feature>
<dbReference type="AlphaFoldDB" id="A0A2H3D060"/>
<protein>
    <recommendedName>
        <fullName evidence="2">DUF6535 domain-containing protein</fullName>
    </recommendedName>
</protein>
<proteinExistence type="predicted"/>
<dbReference type="Pfam" id="PF20153">
    <property type="entry name" value="DUF6535"/>
    <property type="match status" value="1"/>
</dbReference>
<evidence type="ECO:0000259" key="2">
    <source>
        <dbReference type="Pfam" id="PF20153"/>
    </source>
</evidence>
<keyword evidence="1" id="KW-1133">Transmembrane helix</keyword>
<organism evidence="3 4">
    <name type="scientific">Armillaria gallica</name>
    <name type="common">Bulbous honey fungus</name>
    <name type="synonym">Armillaria bulbosa</name>
    <dbReference type="NCBI Taxonomy" id="47427"/>
    <lineage>
        <taxon>Eukaryota</taxon>
        <taxon>Fungi</taxon>
        <taxon>Dikarya</taxon>
        <taxon>Basidiomycota</taxon>
        <taxon>Agaricomycotina</taxon>
        <taxon>Agaricomycetes</taxon>
        <taxon>Agaricomycetidae</taxon>
        <taxon>Agaricales</taxon>
        <taxon>Marasmiineae</taxon>
        <taxon>Physalacriaceae</taxon>
        <taxon>Armillaria</taxon>
    </lineage>
</organism>
<reference evidence="4" key="1">
    <citation type="journal article" date="2017" name="Nat. Ecol. Evol.">
        <title>Genome expansion and lineage-specific genetic innovations in the forest pathogenic fungi Armillaria.</title>
        <authorList>
            <person name="Sipos G."/>
            <person name="Prasanna A.N."/>
            <person name="Walter M.C."/>
            <person name="O'Connor E."/>
            <person name="Balint B."/>
            <person name="Krizsan K."/>
            <person name="Kiss B."/>
            <person name="Hess J."/>
            <person name="Varga T."/>
            <person name="Slot J."/>
            <person name="Riley R."/>
            <person name="Boka B."/>
            <person name="Rigling D."/>
            <person name="Barry K."/>
            <person name="Lee J."/>
            <person name="Mihaltcheva S."/>
            <person name="LaButti K."/>
            <person name="Lipzen A."/>
            <person name="Waldron R."/>
            <person name="Moloney N.M."/>
            <person name="Sperisen C."/>
            <person name="Kredics L."/>
            <person name="Vagvoelgyi C."/>
            <person name="Patrignani A."/>
            <person name="Fitzpatrick D."/>
            <person name="Nagy I."/>
            <person name="Doyle S."/>
            <person name="Anderson J.B."/>
            <person name="Grigoriev I.V."/>
            <person name="Gueldener U."/>
            <person name="Muensterkoetter M."/>
            <person name="Nagy L.G."/>
        </authorList>
    </citation>
    <scope>NUCLEOTIDE SEQUENCE [LARGE SCALE GENOMIC DNA]</scope>
    <source>
        <strain evidence="4">Ar21-2</strain>
    </source>
</reference>
<feature type="non-terminal residue" evidence="3">
    <location>
        <position position="1"/>
    </location>
</feature>
<dbReference type="OrthoDB" id="3221808at2759"/>
<accession>A0A2H3D060</accession>
<dbReference type="EMBL" id="KZ293672">
    <property type="protein sequence ID" value="PBK88651.1"/>
    <property type="molecule type" value="Genomic_DNA"/>
</dbReference>
<dbReference type="InterPro" id="IPR045338">
    <property type="entry name" value="DUF6535"/>
</dbReference>
<keyword evidence="1" id="KW-0472">Membrane</keyword>
<evidence type="ECO:0000256" key="1">
    <source>
        <dbReference type="SAM" id="Phobius"/>
    </source>
</evidence>
<feature type="domain" description="DUF6535" evidence="2">
    <location>
        <begin position="1"/>
        <end position="80"/>
    </location>
</feature>
<gene>
    <name evidence="3" type="ORF">ARMGADRAFT_937109</name>
</gene>
<sequence length="80" mass="8788">VLTTFVVQTSQNMQLDYNQASAFLLLKILKATALNGSQPSILSSSTNFFSPSCSDKWVNSLWFMSLMLSLITALVAILVK</sequence>